<dbReference type="EC" id="2.7.7.42" evidence="7"/>
<comment type="caution">
    <text evidence="10">The sequence shown here is derived from an EMBL/GenBank/DDBJ whole genome shotgun (WGS) entry which is preliminary data.</text>
</comment>
<keyword evidence="5 7" id="KW-0460">Magnesium</keyword>
<dbReference type="GO" id="GO:0005524">
    <property type="term" value="F:ATP binding"/>
    <property type="evidence" value="ECO:0007669"/>
    <property type="project" value="UniProtKB-UniRule"/>
</dbReference>
<feature type="domain" description="PII-uridylyltransferase/Glutamine-synthetase adenylyltransferase" evidence="9">
    <location>
        <begin position="817"/>
        <end position="899"/>
    </location>
</feature>
<dbReference type="GO" id="GO:0000820">
    <property type="term" value="P:regulation of glutamine family amino acid metabolic process"/>
    <property type="evidence" value="ECO:0007669"/>
    <property type="project" value="UniProtKB-UniRule"/>
</dbReference>
<feature type="region of interest" description="Adenylyl removase" evidence="7">
    <location>
        <begin position="1"/>
        <end position="454"/>
    </location>
</feature>
<reference evidence="10" key="1">
    <citation type="submission" date="2020-10" db="EMBL/GenBank/DDBJ databases">
        <title>Microbiome of the Black Sea water column analyzed by genome centric metagenomics.</title>
        <authorList>
            <person name="Cabello-Yeves P.J."/>
            <person name="Callieri C."/>
            <person name="Picazo A."/>
            <person name="Mehrshad M."/>
            <person name="Haro-Moreno J.M."/>
            <person name="Roda-Garcia J."/>
            <person name="Dzembekova N."/>
            <person name="Slabakova V."/>
            <person name="Slabakova N."/>
            <person name="Moncheva S."/>
            <person name="Rodriguez-Valera F."/>
        </authorList>
    </citation>
    <scope>NUCLEOTIDE SEQUENCE</scope>
    <source>
        <strain evidence="10">BS307-5m-G5</strain>
    </source>
</reference>
<dbReference type="GO" id="GO:0005829">
    <property type="term" value="C:cytosol"/>
    <property type="evidence" value="ECO:0007669"/>
    <property type="project" value="TreeGrafter"/>
</dbReference>
<dbReference type="NCBIfam" id="NF010706">
    <property type="entry name" value="PRK14108.1"/>
    <property type="match status" value="1"/>
</dbReference>
<dbReference type="InterPro" id="IPR013546">
    <property type="entry name" value="PII_UdlTrfase/GS_AdlTrfase"/>
</dbReference>
<comment type="cofactor">
    <cofactor evidence="7">
        <name>Mg(2+)</name>
        <dbReference type="ChEBI" id="CHEBI:18420"/>
    </cofactor>
</comment>
<keyword evidence="2 7" id="KW-0548">Nucleotidyltransferase</keyword>
<gene>
    <name evidence="7" type="primary">glnE</name>
    <name evidence="10" type="ORF">ISQ19_03390</name>
</gene>
<dbReference type="InterPro" id="IPR023057">
    <property type="entry name" value="GlnE"/>
</dbReference>
<dbReference type="Gene3D" id="1.20.120.330">
    <property type="entry name" value="Nucleotidyltransferases domain 2"/>
    <property type="match status" value="2"/>
</dbReference>
<dbReference type="GO" id="GO:0047388">
    <property type="term" value="F:[glutamine synthetase]-adenylyl-L-tyrosine phosphorylase activity"/>
    <property type="evidence" value="ECO:0007669"/>
    <property type="project" value="UniProtKB-EC"/>
</dbReference>
<dbReference type="EC" id="2.7.7.89" evidence="7"/>
<evidence type="ECO:0000256" key="2">
    <source>
        <dbReference type="ARBA" id="ARBA00022695"/>
    </source>
</evidence>
<dbReference type="HAMAP" id="MF_00802">
    <property type="entry name" value="GlnE"/>
    <property type="match status" value="1"/>
</dbReference>
<comment type="similarity">
    <text evidence="7">Belongs to the GlnE family.</text>
</comment>
<feature type="region of interest" description="Adenylyl transferase" evidence="7">
    <location>
        <begin position="458"/>
        <end position="958"/>
    </location>
</feature>
<keyword evidence="1 7" id="KW-0808">Transferase</keyword>
<dbReference type="AlphaFoldDB" id="A0A937HHS0"/>
<keyword evidence="3 7" id="KW-0547">Nucleotide-binding</keyword>
<evidence type="ECO:0000256" key="1">
    <source>
        <dbReference type="ARBA" id="ARBA00022679"/>
    </source>
</evidence>
<dbReference type="InterPro" id="IPR043519">
    <property type="entry name" value="NT_sf"/>
</dbReference>
<dbReference type="SUPFAM" id="SSF81301">
    <property type="entry name" value="Nucleotidyltransferase"/>
    <property type="match status" value="2"/>
</dbReference>
<keyword evidence="6 7" id="KW-0511">Multifunctional enzyme</keyword>
<dbReference type="PANTHER" id="PTHR30621">
    <property type="entry name" value="GLUTAMINE SYNTHETASE ADENYLYLTRANSFERASE"/>
    <property type="match status" value="1"/>
</dbReference>
<evidence type="ECO:0000259" key="9">
    <source>
        <dbReference type="Pfam" id="PF08335"/>
    </source>
</evidence>
<comment type="catalytic activity">
    <reaction evidence="7">
        <text>[glutamine synthetase]-L-tyrosine + ATP = [glutamine synthetase]-O(4)-(5'-adenylyl)-L-tyrosine + diphosphate</text>
        <dbReference type="Rhea" id="RHEA:18589"/>
        <dbReference type="Rhea" id="RHEA-COMP:10660"/>
        <dbReference type="Rhea" id="RHEA-COMP:10661"/>
        <dbReference type="ChEBI" id="CHEBI:30616"/>
        <dbReference type="ChEBI" id="CHEBI:33019"/>
        <dbReference type="ChEBI" id="CHEBI:46858"/>
        <dbReference type="ChEBI" id="CHEBI:83624"/>
        <dbReference type="EC" id="2.7.7.42"/>
    </reaction>
</comment>
<comment type="function">
    <text evidence="7">Involved in the regulation of glutamine synthetase GlnA, a key enzyme in the process to assimilate ammonia. When cellular nitrogen levels are high, the C-terminal adenylyl transferase (AT) inactivates GlnA by covalent transfer of an adenylyl group from ATP to specific tyrosine residue of GlnA, thus reducing its activity. Conversely, when nitrogen levels are low, the N-terminal adenylyl removase (AR) activates GlnA by removing the adenylyl group by phosphorolysis, increasing its activity. The regulatory region of GlnE binds the signal transduction protein PII (GlnB) which indicates the nitrogen status of the cell.</text>
</comment>
<evidence type="ECO:0000313" key="10">
    <source>
        <dbReference type="EMBL" id="MBL6761722.1"/>
    </source>
</evidence>
<dbReference type="SUPFAM" id="SSF81593">
    <property type="entry name" value="Nucleotidyltransferase substrate binding subunit/domain"/>
    <property type="match status" value="2"/>
</dbReference>
<dbReference type="EMBL" id="JADHOK010000031">
    <property type="protein sequence ID" value="MBL6761722.1"/>
    <property type="molecule type" value="Genomic_DNA"/>
</dbReference>
<protein>
    <recommendedName>
        <fullName evidence="7">Bifunctional glutamine synthetase adenylyltransferase/adenylyl-removing enzyme</fullName>
    </recommendedName>
    <alternativeName>
        <fullName evidence="7">ATP:glutamine synthetase adenylyltransferase</fullName>
    </alternativeName>
    <alternativeName>
        <fullName evidence="7">ATase</fullName>
    </alternativeName>
    <domain>
        <recommendedName>
            <fullName evidence="7">Glutamine synthetase adenylyl-L-tyrosine phosphorylase</fullName>
            <ecNumber evidence="7">2.7.7.89</ecNumber>
        </recommendedName>
        <alternativeName>
            <fullName evidence="7">Adenylyl removase</fullName>
            <shortName evidence="7">AR</shortName>
            <shortName evidence="7">AT-N</shortName>
        </alternativeName>
    </domain>
    <domain>
        <recommendedName>
            <fullName evidence="7">Glutamine synthetase adenylyl transferase</fullName>
            <ecNumber evidence="7">2.7.7.42</ecNumber>
        </recommendedName>
        <alternativeName>
            <fullName evidence="7">Adenylyl transferase</fullName>
            <shortName evidence="7">AT</shortName>
            <shortName evidence="7">AT-C</shortName>
        </alternativeName>
    </domain>
</protein>
<sequence>MTGLFDMLPPKQPMHNSVRQPLDAPRATLLLEDMAALEGLAPLIKQHEAFFAWLVEGSPFLARLMRRYPEVVLALADTGPGAYLDALLTALAADMESAQDKDAAMALLRHARNRAALAIALADLADVWDVETVTDYLTRLADTAVRCGLDFLLREAVAAQRLTAFSRDGFVVLALGKHGGQELNYSSDIDFVVYYTPNALPLAEGQDTRKFHITLVRELTALLQNVTADGFVFRVDLRLRPDPGATQITISVDAALAYYESMGQNWERAVYIKARPIAGDLAAGQKFLENLRPYIWRRYFDFAAIDDVHSMKRQIHAVRGHAEIAAQGHNVKLGRGGIREIEFFVQTQQLIAGGRDADLRGRRTVEMLAMLAEKNWISAATAEKLTASYYYLRRIEHRLQMRLDEQTQTLPKGDDGFAAFARFVGYEDAAAFTGEMTAHLSGVTAEYEQLFEHSESLAGEAGNLVFTGGEDDPETLETLSNMGFLRPADISSVIRGWHAGRLTAMRSARTREILTRLQPVILRKLAEARAPDEGFFRFDQFLSALPAGVQIFSLFQSNPRVLDLIIDIINTAPRLAALLSANVGLIDALVPGHEVETLPASFDNFETAMNALRRHVHEAQFSVGTRILADPILATRHGEAYSQLAETAIRVMHQTTLDDITRQYGALADGDMLVLGLGKLGSGEMALQSDLDLILICDCPDFAAFSDGQKPLDAERWFARAARRFLSGLSAPTAEGDLFEVDTRLRPSGNAGPLVTKLASFVDYQSNQAWNWEHMALTRGRILAGGDGLRQKVEAAIDAIITAPRDTKKLADDAEDMRRRLRTHQPQAGLFDIRRGDGGLVDIEFIAQSLQLAHAATHNELVGPRPLPQVLAALRQAGCLEAEAHKALDAAAACFLSLRQIASLCLEDDDETPAPAIAALLLEALNEPDMSRLQAVIAEHRARVTTIFDDTMQALRAL</sequence>
<feature type="domain" description="PII-uridylyltransferase/Glutamine-synthetase adenylyltransferase" evidence="9">
    <location>
        <begin position="311"/>
        <end position="451"/>
    </location>
</feature>
<dbReference type="Proteomes" id="UP000785783">
    <property type="component" value="Unassembled WGS sequence"/>
</dbReference>
<accession>A0A937HHS0</accession>
<evidence type="ECO:0000313" key="11">
    <source>
        <dbReference type="Proteomes" id="UP000785783"/>
    </source>
</evidence>
<evidence type="ECO:0000256" key="5">
    <source>
        <dbReference type="ARBA" id="ARBA00022842"/>
    </source>
</evidence>
<keyword evidence="4 7" id="KW-0067">ATP-binding</keyword>
<evidence type="ECO:0000256" key="3">
    <source>
        <dbReference type="ARBA" id="ARBA00022741"/>
    </source>
</evidence>
<dbReference type="GO" id="GO:0000287">
    <property type="term" value="F:magnesium ion binding"/>
    <property type="evidence" value="ECO:0007669"/>
    <property type="project" value="UniProtKB-UniRule"/>
</dbReference>
<dbReference type="PANTHER" id="PTHR30621:SF0">
    <property type="entry name" value="BIFUNCTIONAL GLUTAMINE SYNTHETASE ADENYLYLTRANSFERASE_ADENYLYL-REMOVING ENZYME"/>
    <property type="match status" value="1"/>
</dbReference>
<comment type="catalytic activity">
    <reaction evidence="7">
        <text>[glutamine synthetase]-O(4)-(5'-adenylyl)-L-tyrosine + phosphate = [glutamine synthetase]-L-tyrosine + ADP</text>
        <dbReference type="Rhea" id="RHEA:43716"/>
        <dbReference type="Rhea" id="RHEA-COMP:10660"/>
        <dbReference type="Rhea" id="RHEA-COMP:10661"/>
        <dbReference type="ChEBI" id="CHEBI:43474"/>
        <dbReference type="ChEBI" id="CHEBI:46858"/>
        <dbReference type="ChEBI" id="CHEBI:83624"/>
        <dbReference type="ChEBI" id="CHEBI:456216"/>
        <dbReference type="EC" id="2.7.7.89"/>
    </reaction>
</comment>
<dbReference type="Gene3D" id="3.30.460.10">
    <property type="entry name" value="Beta Polymerase, domain 2"/>
    <property type="match status" value="2"/>
</dbReference>
<proteinExistence type="inferred from homology"/>
<dbReference type="Pfam" id="PF08335">
    <property type="entry name" value="GlnD_UR_UTase"/>
    <property type="match status" value="2"/>
</dbReference>
<evidence type="ECO:0000259" key="8">
    <source>
        <dbReference type="Pfam" id="PF03710"/>
    </source>
</evidence>
<dbReference type="NCBIfam" id="NF008292">
    <property type="entry name" value="PRK11072.1"/>
    <property type="match status" value="1"/>
</dbReference>
<dbReference type="InterPro" id="IPR005190">
    <property type="entry name" value="GlnE_rpt_dom"/>
</dbReference>
<dbReference type="GO" id="GO:0008882">
    <property type="term" value="F:[glutamate-ammonia-ligase] adenylyltransferase activity"/>
    <property type="evidence" value="ECO:0007669"/>
    <property type="project" value="UniProtKB-UniRule"/>
</dbReference>
<feature type="domain" description="Glutamate-ammonia ligase adenylyltransferase repeated" evidence="8">
    <location>
        <begin position="57"/>
        <end position="289"/>
    </location>
</feature>
<dbReference type="CDD" id="cd05401">
    <property type="entry name" value="NT_GlnE_GlnD_like"/>
    <property type="match status" value="2"/>
</dbReference>
<evidence type="ECO:0000256" key="4">
    <source>
        <dbReference type="ARBA" id="ARBA00022840"/>
    </source>
</evidence>
<feature type="domain" description="Glutamate-ammonia ligase adenylyltransferase repeated" evidence="8">
    <location>
        <begin position="600"/>
        <end position="794"/>
    </location>
</feature>
<dbReference type="Pfam" id="PF03710">
    <property type="entry name" value="GlnE"/>
    <property type="match status" value="2"/>
</dbReference>
<evidence type="ECO:0000256" key="7">
    <source>
        <dbReference type="HAMAP-Rule" id="MF_00802"/>
    </source>
</evidence>
<evidence type="ECO:0000256" key="6">
    <source>
        <dbReference type="ARBA" id="ARBA00023268"/>
    </source>
</evidence>
<organism evidence="10 11">
    <name type="scientific">PS1 clade bacterium</name>
    <dbReference type="NCBI Taxonomy" id="2175152"/>
    <lineage>
        <taxon>Bacteria</taxon>
        <taxon>Pseudomonadati</taxon>
        <taxon>Pseudomonadota</taxon>
        <taxon>Alphaproteobacteria</taxon>
        <taxon>PS1 clade</taxon>
    </lineage>
</organism>
<name>A0A937HHS0_9PROT</name>